<dbReference type="InterPro" id="IPR023408">
    <property type="entry name" value="MscS_beta-dom_sf"/>
</dbReference>
<evidence type="ECO:0000256" key="3">
    <source>
        <dbReference type="ARBA" id="ARBA00022989"/>
    </source>
</evidence>
<feature type="transmembrane region" description="Helical" evidence="5">
    <location>
        <begin position="145"/>
        <end position="165"/>
    </location>
</feature>
<feature type="transmembrane region" description="Helical" evidence="5">
    <location>
        <begin position="20"/>
        <end position="45"/>
    </location>
</feature>
<gene>
    <name evidence="7" type="ORF">H6B30_01665</name>
</gene>
<keyword evidence="3 5" id="KW-1133">Transmembrane helix</keyword>
<dbReference type="GO" id="GO:0005886">
    <property type="term" value="C:plasma membrane"/>
    <property type="evidence" value="ECO:0007669"/>
    <property type="project" value="TreeGrafter"/>
</dbReference>
<evidence type="ECO:0000256" key="2">
    <source>
        <dbReference type="ARBA" id="ARBA00022692"/>
    </source>
</evidence>
<evidence type="ECO:0000256" key="1">
    <source>
        <dbReference type="ARBA" id="ARBA00004370"/>
    </source>
</evidence>
<dbReference type="InterPro" id="IPR010920">
    <property type="entry name" value="LSM_dom_sf"/>
</dbReference>
<sequence length="391" mass="44712">MKDFVNTIELWLGHIGVGPGMADVITTVVMILLTALMAWAAYLVCHKVVVPLVVKFASRTVIEWDDLLFNPHSLRAACRIVPAVVVWMLLPAVFWRTPLVQDIMARATAIYITVMSMLLGISLVDAFKRYEYKRHAALQQYYHTFCGVLKILIIFLAVIVMVAIAINRNPLTLIAGLGATSAVLMLVFKDTISGLVAGIRLTSNDMLHRGDWITVPKADINGIVEDITLTTVKVRNFDNTILTITPQTLVDDSFQNWIGMRQGDGRRVKRLVYFDFRCIRPVDDGMRRLLVDKYGFDEREMQPGVVNMTLFRRYVERYLASRDDVNTAMLFMVRQLEATNTGLPLEFYFFLKQKEWKPYEHHLAAIMEYVYSIIPDFGLRVYQRYSDGARP</sequence>
<evidence type="ECO:0000259" key="6">
    <source>
        <dbReference type="Pfam" id="PF00924"/>
    </source>
</evidence>
<dbReference type="InterPro" id="IPR030192">
    <property type="entry name" value="YbdG"/>
</dbReference>
<feature type="transmembrane region" description="Helical" evidence="5">
    <location>
        <begin position="171"/>
        <end position="188"/>
    </location>
</feature>
<keyword evidence="2 5" id="KW-0812">Transmembrane</keyword>
<evidence type="ECO:0000256" key="5">
    <source>
        <dbReference type="SAM" id="Phobius"/>
    </source>
</evidence>
<evidence type="ECO:0000256" key="4">
    <source>
        <dbReference type="ARBA" id="ARBA00023136"/>
    </source>
</evidence>
<dbReference type="AlphaFoldDB" id="A0A938WK16"/>
<dbReference type="PANTHER" id="PTHR30414:SF0">
    <property type="entry name" value="MINICONDUCTANCE MECHANOSENSITIVE CHANNEL YBDG"/>
    <property type="match status" value="1"/>
</dbReference>
<feature type="transmembrane region" description="Helical" evidence="5">
    <location>
        <begin position="103"/>
        <end position="124"/>
    </location>
</feature>
<dbReference type="PANTHER" id="PTHR30414">
    <property type="entry name" value="MINICONDUCTANCE MECHANOSENSITIVE CHANNEL YBDG"/>
    <property type="match status" value="1"/>
</dbReference>
<comment type="subcellular location">
    <subcellularLocation>
        <location evidence="1">Membrane</location>
    </subcellularLocation>
</comment>
<name>A0A938WK16_9BACT</name>
<dbReference type="EMBL" id="JACJJL010000002">
    <property type="protein sequence ID" value="MBM6660471.1"/>
    <property type="molecule type" value="Genomic_DNA"/>
</dbReference>
<dbReference type="Gene3D" id="2.30.30.60">
    <property type="match status" value="1"/>
</dbReference>
<evidence type="ECO:0000313" key="8">
    <source>
        <dbReference type="Proteomes" id="UP000764045"/>
    </source>
</evidence>
<dbReference type="InterPro" id="IPR006685">
    <property type="entry name" value="MscS_channel_2nd"/>
</dbReference>
<feature type="domain" description="Mechanosensitive ion channel MscS" evidence="6">
    <location>
        <begin position="190"/>
        <end position="257"/>
    </location>
</feature>
<reference evidence="7 8" key="1">
    <citation type="journal article" date="2021" name="Sci. Rep.">
        <title>The distribution of antibiotic resistance genes in chicken gut microbiota commensals.</title>
        <authorList>
            <person name="Juricova H."/>
            <person name="Matiasovicova J."/>
            <person name="Kubasova T."/>
            <person name="Cejkova D."/>
            <person name="Rychlik I."/>
        </authorList>
    </citation>
    <scope>NUCLEOTIDE SEQUENCE [LARGE SCALE GENOMIC DNA]</scope>
    <source>
        <strain evidence="7 8">An819</strain>
    </source>
</reference>
<organism evidence="7 8">
    <name type="scientific">Marseilla massiliensis</name>
    <dbReference type="NCBI Taxonomy" id="1841864"/>
    <lineage>
        <taxon>Bacteria</taxon>
        <taxon>Pseudomonadati</taxon>
        <taxon>Bacteroidota</taxon>
        <taxon>Bacteroidia</taxon>
        <taxon>Bacteroidales</taxon>
        <taxon>Prevotellaceae</taxon>
        <taxon>Marseilla</taxon>
    </lineage>
</organism>
<dbReference type="SUPFAM" id="SSF50182">
    <property type="entry name" value="Sm-like ribonucleoproteins"/>
    <property type="match status" value="1"/>
</dbReference>
<dbReference type="Proteomes" id="UP000764045">
    <property type="component" value="Unassembled WGS sequence"/>
</dbReference>
<dbReference type="GO" id="GO:0008381">
    <property type="term" value="F:mechanosensitive monoatomic ion channel activity"/>
    <property type="evidence" value="ECO:0007669"/>
    <property type="project" value="InterPro"/>
</dbReference>
<dbReference type="Pfam" id="PF00924">
    <property type="entry name" value="MS_channel_2nd"/>
    <property type="match status" value="1"/>
</dbReference>
<dbReference type="RefSeq" id="WP_205107268.1">
    <property type="nucleotide sequence ID" value="NZ_JACJJL010000002.1"/>
</dbReference>
<keyword evidence="4 5" id="KW-0472">Membrane</keyword>
<evidence type="ECO:0000313" key="7">
    <source>
        <dbReference type="EMBL" id="MBM6660471.1"/>
    </source>
</evidence>
<comment type="caution">
    <text evidence="7">The sequence shown here is derived from an EMBL/GenBank/DDBJ whole genome shotgun (WGS) entry which is preliminary data.</text>
</comment>
<feature type="transmembrane region" description="Helical" evidence="5">
    <location>
        <begin position="76"/>
        <end position="97"/>
    </location>
</feature>
<dbReference type="GO" id="GO:0071470">
    <property type="term" value="P:cellular response to osmotic stress"/>
    <property type="evidence" value="ECO:0007669"/>
    <property type="project" value="InterPro"/>
</dbReference>
<proteinExistence type="predicted"/>
<keyword evidence="8" id="KW-1185">Reference proteome</keyword>
<accession>A0A938WK16</accession>
<protein>
    <submittedName>
        <fullName evidence="7">Mechanosensitive ion channel</fullName>
    </submittedName>
</protein>